<sequence>MSQLFDFARFGRLFRKHTAEHLRSYLMSTVVLLGGIGLVLGYVAYLNTQAMVPSVQGVVFILGLLSSGTFFTSTVLAEFGNQRQATAALMLPASHWEKYLVAWLYALPIFLLVYIGCFYLMDSLVLQFDDWAGPRPELVSLFSSQDKIYASLVAYALLSAAFLWGSIFFRKQQFVRTAFVLLLGGVVLAVVNFQAQKWLIGQGLISAIPYSTVKFQDGTTGVASTISLTEAQLRWLVVVPVGMLLLSWAGAYTRLTEKQL</sequence>
<evidence type="ECO:0000313" key="3">
    <source>
        <dbReference type="Proteomes" id="UP001501556"/>
    </source>
</evidence>
<feature type="transmembrane region" description="Helical" evidence="1">
    <location>
        <begin position="100"/>
        <end position="121"/>
    </location>
</feature>
<keyword evidence="1" id="KW-0812">Transmembrane</keyword>
<reference evidence="3" key="1">
    <citation type="journal article" date="2019" name="Int. J. Syst. Evol. Microbiol.">
        <title>The Global Catalogue of Microorganisms (GCM) 10K type strain sequencing project: providing services to taxonomists for standard genome sequencing and annotation.</title>
        <authorList>
            <consortium name="The Broad Institute Genomics Platform"/>
            <consortium name="The Broad Institute Genome Sequencing Center for Infectious Disease"/>
            <person name="Wu L."/>
            <person name="Ma J."/>
        </authorList>
    </citation>
    <scope>NUCLEOTIDE SEQUENCE [LARGE SCALE GENOMIC DNA]</scope>
    <source>
        <strain evidence="3">JCM 17217</strain>
    </source>
</reference>
<feature type="transmembrane region" description="Helical" evidence="1">
    <location>
        <begin position="174"/>
        <end position="195"/>
    </location>
</feature>
<proteinExistence type="predicted"/>
<feature type="transmembrane region" description="Helical" evidence="1">
    <location>
        <begin position="25"/>
        <end position="45"/>
    </location>
</feature>
<keyword evidence="1" id="KW-0472">Membrane</keyword>
<accession>A0ABP7QH32</accession>
<organism evidence="2 3">
    <name type="scientific">Hymenobacter antarcticus</name>
    <dbReference type="NCBI Taxonomy" id="486270"/>
    <lineage>
        <taxon>Bacteria</taxon>
        <taxon>Pseudomonadati</taxon>
        <taxon>Bacteroidota</taxon>
        <taxon>Cytophagia</taxon>
        <taxon>Cytophagales</taxon>
        <taxon>Hymenobacteraceae</taxon>
        <taxon>Hymenobacter</taxon>
    </lineage>
</organism>
<dbReference type="RefSeq" id="WP_345125627.1">
    <property type="nucleotide sequence ID" value="NZ_BAABDI010000022.1"/>
</dbReference>
<gene>
    <name evidence="2" type="ORF">GCM10022407_29650</name>
</gene>
<name>A0ABP7QH32_9BACT</name>
<feature type="transmembrane region" description="Helical" evidence="1">
    <location>
        <begin position="148"/>
        <end position="167"/>
    </location>
</feature>
<keyword evidence="3" id="KW-1185">Reference proteome</keyword>
<dbReference type="EMBL" id="BAABDI010000022">
    <property type="protein sequence ID" value="GAA3982443.1"/>
    <property type="molecule type" value="Genomic_DNA"/>
</dbReference>
<evidence type="ECO:0000313" key="2">
    <source>
        <dbReference type="EMBL" id="GAA3982443.1"/>
    </source>
</evidence>
<feature type="transmembrane region" description="Helical" evidence="1">
    <location>
        <begin position="233"/>
        <end position="252"/>
    </location>
</feature>
<protein>
    <recommendedName>
        <fullName evidence="4">ABC transporter permease</fullName>
    </recommendedName>
</protein>
<keyword evidence="1" id="KW-1133">Transmembrane helix</keyword>
<comment type="caution">
    <text evidence="2">The sequence shown here is derived from an EMBL/GenBank/DDBJ whole genome shotgun (WGS) entry which is preliminary data.</text>
</comment>
<dbReference type="Proteomes" id="UP001501556">
    <property type="component" value="Unassembled WGS sequence"/>
</dbReference>
<feature type="transmembrane region" description="Helical" evidence="1">
    <location>
        <begin position="57"/>
        <end position="79"/>
    </location>
</feature>
<evidence type="ECO:0000256" key="1">
    <source>
        <dbReference type="SAM" id="Phobius"/>
    </source>
</evidence>
<evidence type="ECO:0008006" key="4">
    <source>
        <dbReference type="Google" id="ProtNLM"/>
    </source>
</evidence>